<evidence type="ECO:0000256" key="8">
    <source>
        <dbReference type="ARBA" id="ARBA00023163"/>
    </source>
</evidence>
<feature type="domain" description="Transducer of regulated CREB activity C-terminal" evidence="13">
    <location>
        <begin position="533"/>
        <end position="608"/>
    </location>
</feature>
<feature type="compositionally biased region" description="Polar residues" evidence="10">
    <location>
        <begin position="314"/>
        <end position="332"/>
    </location>
</feature>
<evidence type="ECO:0000256" key="3">
    <source>
        <dbReference type="ARBA" id="ARBA00007167"/>
    </source>
</evidence>
<dbReference type="Pfam" id="PF12885">
    <property type="entry name" value="TORC_M"/>
    <property type="match status" value="1"/>
</dbReference>
<evidence type="ECO:0000256" key="9">
    <source>
        <dbReference type="ARBA" id="ARBA00023242"/>
    </source>
</evidence>
<evidence type="ECO:0000256" key="1">
    <source>
        <dbReference type="ARBA" id="ARBA00004123"/>
    </source>
</evidence>
<name>A0ABM4LQP1_EQUPR</name>
<dbReference type="InterPro" id="IPR024783">
    <property type="entry name" value="TORC_N"/>
</dbReference>
<keyword evidence="4" id="KW-0963">Cytoplasm</keyword>
<comment type="similarity">
    <text evidence="3">Belongs to the TORC family.</text>
</comment>
<dbReference type="RefSeq" id="XP_070442766.1">
    <property type="nucleotide sequence ID" value="XM_070586665.1"/>
</dbReference>
<feature type="compositionally biased region" description="Polar residues" evidence="10">
    <location>
        <begin position="295"/>
        <end position="305"/>
    </location>
</feature>
<gene>
    <name evidence="15" type="primary">CRTC1</name>
</gene>
<dbReference type="InterPro" id="IPR024785">
    <property type="entry name" value="TORC_C"/>
</dbReference>
<keyword evidence="14" id="KW-1185">Reference proteome</keyword>
<keyword evidence="9" id="KW-0539">Nucleus</keyword>
<feature type="compositionally biased region" description="Polar residues" evidence="10">
    <location>
        <begin position="151"/>
        <end position="163"/>
    </location>
</feature>
<evidence type="ECO:0000259" key="11">
    <source>
        <dbReference type="Pfam" id="PF12884"/>
    </source>
</evidence>
<feature type="compositionally biased region" description="Pro residues" evidence="10">
    <location>
        <begin position="364"/>
        <end position="400"/>
    </location>
</feature>
<feature type="compositionally biased region" description="Polar residues" evidence="10">
    <location>
        <begin position="449"/>
        <end position="479"/>
    </location>
</feature>
<feature type="region of interest" description="Disordered" evidence="10">
    <location>
        <begin position="359"/>
        <end position="479"/>
    </location>
</feature>
<dbReference type="Proteomes" id="UP001652662">
    <property type="component" value="Chromosome 20"/>
</dbReference>
<evidence type="ECO:0000256" key="7">
    <source>
        <dbReference type="ARBA" id="ARBA00023159"/>
    </source>
</evidence>
<dbReference type="Pfam" id="PF12884">
    <property type="entry name" value="TORC_N"/>
    <property type="match status" value="1"/>
</dbReference>
<proteinExistence type="inferred from homology"/>
<feature type="region of interest" description="Disordered" evidence="10">
    <location>
        <begin position="190"/>
        <end position="217"/>
    </location>
</feature>
<evidence type="ECO:0000256" key="2">
    <source>
        <dbReference type="ARBA" id="ARBA00004496"/>
    </source>
</evidence>
<evidence type="ECO:0000259" key="12">
    <source>
        <dbReference type="Pfam" id="PF12885"/>
    </source>
</evidence>
<feature type="compositionally biased region" description="Basic and acidic residues" evidence="10">
    <location>
        <begin position="194"/>
        <end position="208"/>
    </location>
</feature>
<feature type="region of interest" description="Disordered" evidence="10">
    <location>
        <begin position="139"/>
        <end position="174"/>
    </location>
</feature>
<feature type="compositionally biased region" description="Polar residues" evidence="10">
    <location>
        <begin position="419"/>
        <end position="432"/>
    </location>
</feature>
<evidence type="ECO:0000256" key="5">
    <source>
        <dbReference type="ARBA" id="ARBA00022553"/>
    </source>
</evidence>
<dbReference type="GeneID" id="103565072"/>
<reference evidence="15" key="1">
    <citation type="submission" date="2025-08" db="UniProtKB">
        <authorList>
            <consortium name="RefSeq"/>
        </authorList>
    </citation>
    <scope>IDENTIFICATION</scope>
    <source>
        <tissue evidence="15">Blood</tissue>
    </source>
</reference>
<sequence length="608" mass="64684">MATSNNPRKFSEKIALHNQKQAEETAAFEEVMKDLSLTRAARLQLQKSQYLQLGPSRGQYYGGSLPNVNQIGSGTMDLPFQTPFQSSGLDTSRTTRHHGLVDRVYRERGRLGSPHRRPLSVDKHGRQVDSCPYGTVYLSPPTDTSWRRTNSDSALHQSTMTPNQPEPFTGGSQDAHQKRVLLLTVPGMEEATSETDKNLSKQAWDTKKTGSRPKSCEVPGINIFPSADQENTTALIPATHNTGGSLPDLTNIHFPSPLPTPLDPEEPTFPALSSSSSTGNLAANLTHLGLGATGQGMSTPGSSPQHRPAGVSPLSLSTEARRQQAQQVSPTLSPLSPITQAVAMDALSLEQQLPYAFFTQAGSQPPPPQPQPPPPPPPTAQQQPPPPPPQVPIGLPPGGPLMPSASLTRGPQLPPLTVTVPSSLPQSPSENPGQPPMGIDIASAPARQQYRTSAGSPANQSPTSPVSNQGFSPGSSPQLEQFNMMENAISSSSLYSPGSTLNYSQAAMMGLTGSHGSLPDTQPLGYPSHSSIPNIILTVTGESPPSLSKELTSTLAGVGDVSFDSDNQFPLDELKIDPLTLDGLHMLNDPDMVLADPATEDTFRMDRL</sequence>
<dbReference type="InterPro" id="IPR024786">
    <property type="entry name" value="TORC"/>
</dbReference>
<feature type="domain" description="Transducer of regulated CREB activity middle" evidence="12">
    <location>
        <begin position="148"/>
        <end position="292"/>
    </location>
</feature>
<keyword evidence="8" id="KW-0804">Transcription</keyword>
<feature type="domain" description="Transducer of regulated CREB activity N-terminal" evidence="11">
    <location>
        <begin position="6"/>
        <end position="66"/>
    </location>
</feature>
<dbReference type="PANTHER" id="PTHR13589:SF14">
    <property type="entry name" value="CREB-REGULATED TRANSCRIPTION COACTIVATOR 1"/>
    <property type="match status" value="1"/>
</dbReference>
<comment type="subcellular location">
    <subcellularLocation>
        <location evidence="2">Cytoplasm</location>
    </subcellularLocation>
    <subcellularLocation>
        <location evidence="1">Nucleus</location>
    </subcellularLocation>
</comment>
<accession>A0ABM4LQP1</accession>
<keyword evidence="7" id="KW-0010">Activator</keyword>
<keyword evidence="5" id="KW-0597">Phosphoprotein</keyword>
<dbReference type="InterPro" id="IPR024784">
    <property type="entry name" value="TORC_M"/>
</dbReference>
<evidence type="ECO:0000256" key="10">
    <source>
        <dbReference type="SAM" id="MobiDB-lite"/>
    </source>
</evidence>
<dbReference type="PANTHER" id="PTHR13589">
    <property type="entry name" value="CREB-REGULATED TRANSCRIPTION COACTIVATOR"/>
    <property type="match status" value="1"/>
</dbReference>
<feature type="region of interest" description="Disordered" evidence="10">
    <location>
        <begin position="290"/>
        <end position="332"/>
    </location>
</feature>
<protein>
    <submittedName>
        <fullName evidence="15">CREB-regulated transcription coactivator 1 isoform X7</fullName>
    </submittedName>
</protein>
<evidence type="ECO:0000313" key="15">
    <source>
        <dbReference type="RefSeq" id="XP_070442766.1"/>
    </source>
</evidence>
<evidence type="ECO:0000256" key="4">
    <source>
        <dbReference type="ARBA" id="ARBA00022490"/>
    </source>
</evidence>
<evidence type="ECO:0000259" key="13">
    <source>
        <dbReference type="Pfam" id="PF12886"/>
    </source>
</evidence>
<evidence type="ECO:0000256" key="6">
    <source>
        <dbReference type="ARBA" id="ARBA00023015"/>
    </source>
</evidence>
<keyword evidence="6" id="KW-0805">Transcription regulation</keyword>
<dbReference type="Pfam" id="PF12886">
    <property type="entry name" value="TORC_C"/>
    <property type="match status" value="1"/>
</dbReference>
<organism evidence="14 15">
    <name type="scientific">Equus przewalskii</name>
    <name type="common">Przewalski's horse</name>
    <name type="synonym">Equus caballus przewalskii</name>
    <dbReference type="NCBI Taxonomy" id="9798"/>
    <lineage>
        <taxon>Eukaryota</taxon>
        <taxon>Metazoa</taxon>
        <taxon>Chordata</taxon>
        <taxon>Craniata</taxon>
        <taxon>Vertebrata</taxon>
        <taxon>Euteleostomi</taxon>
        <taxon>Mammalia</taxon>
        <taxon>Eutheria</taxon>
        <taxon>Laurasiatheria</taxon>
        <taxon>Perissodactyla</taxon>
        <taxon>Equidae</taxon>
        <taxon>Equus</taxon>
    </lineage>
</organism>
<evidence type="ECO:0000313" key="14">
    <source>
        <dbReference type="Proteomes" id="UP001652662"/>
    </source>
</evidence>